<dbReference type="Proteomes" id="UP000721861">
    <property type="component" value="Unassembled WGS sequence"/>
</dbReference>
<feature type="domain" description="Endoribonuclease YicC-like C-terminal" evidence="7">
    <location>
        <begin position="174"/>
        <end position="290"/>
    </location>
</feature>
<gene>
    <name evidence="8" type="ORF">KEM09_08615</name>
</gene>
<protein>
    <submittedName>
        <fullName evidence="8">YicC family protein</fullName>
    </submittedName>
</protein>
<evidence type="ECO:0000256" key="4">
    <source>
        <dbReference type="ARBA" id="ARBA00022801"/>
    </source>
</evidence>
<organism evidence="8 9">
    <name type="scientific">Carboxylicivirga mesophila</name>
    <dbReference type="NCBI Taxonomy" id="1166478"/>
    <lineage>
        <taxon>Bacteria</taxon>
        <taxon>Pseudomonadati</taxon>
        <taxon>Bacteroidota</taxon>
        <taxon>Bacteroidia</taxon>
        <taxon>Marinilabiliales</taxon>
        <taxon>Marinilabiliaceae</taxon>
        <taxon>Carboxylicivirga</taxon>
    </lineage>
</organism>
<keyword evidence="2" id="KW-0540">Nuclease</keyword>
<dbReference type="InterPro" id="IPR005229">
    <property type="entry name" value="YicC/YloC-like"/>
</dbReference>
<reference evidence="8 9" key="1">
    <citation type="journal article" date="2014" name="Int. J. Syst. Evol. Microbiol.">
        <title>Carboxylicivirga gen. nov. in the family Marinilabiliaceae with two novel species, Carboxylicivirga mesophila sp. nov. and Carboxylicivirga taeanensis sp. nov., and reclassification of Cytophaga fermentans as Saccharicrinis fermentans gen. nov., comb. nov.</title>
        <authorList>
            <person name="Yang S.H."/>
            <person name="Seo H.S."/>
            <person name="Woo J.H."/>
            <person name="Oh H.M."/>
            <person name="Jang H."/>
            <person name="Lee J.H."/>
            <person name="Kim S.J."/>
            <person name="Kwon K.K."/>
        </authorList>
    </citation>
    <scope>NUCLEOTIDE SEQUENCE [LARGE SCALE GENOMIC DNA]</scope>
    <source>
        <strain evidence="8 9">JCM 18290</strain>
    </source>
</reference>
<evidence type="ECO:0000259" key="6">
    <source>
        <dbReference type="Pfam" id="PF03755"/>
    </source>
</evidence>
<dbReference type="PANTHER" id="PTHR30636:SF3">
    <property type="entry name" value="UPF0701 PROTEIN YICC"/>
    <property type="match status" value="1"/>
</dbReference>
<keyword evidence="4" id="KW-0378">Hydrolase</keyword>
<evidence type="ECO:0000313" key="8">
    <source>
        <dbReference type="EMBL" id="MBS2211460.1"/>
    </source>
</evidence>
<keyword evidence="3" id="KW-0255">Endonuclease</keyword>
<feature type="domain" description="Endoribonuclease YicC-like N-terminal" evidence="6">
    <location>
        <begin position="2"/>
        <end position="155"/>
    </location>
</feature>
<keyword evidence="9" id="KW-1185">Reference proteome</keyword>
<accession>A0ABS5K8Y9</accession>
<dbReference type="RefSeq" id="WP_212227622.1">
    <property type="nucleotide sequence ID" value="NZ_JAGUCN010000008.1"/>
</dbReference>
<evidence type="ECO:0000256" key="3">
    <source>
        <dbReference type="ARBA" id="ARBA00022759"/>
    </source>
</evidence>
<evidence type="ECO:0000313" key="9">
    <source>
        <dbReference type="Proteomes" id="UP000721861"/>
    </source>
</evidence>
<sequence>MIQSMTGYGKAVCELPNKKISIEIKSLNSKQLDLNTRLPNLYREKEIEVRSLLGKQLSRGKIDLSFYVEAATSDKITKINQQVIANYHAQLKSIASELGLEQSTDYLKVIMPLPDTVKVELAELDEEEWKAITETLRAAIADITDFRRREGAALEADIKERIQLIGELLTEVPKYETQRIEKIKTRIRENLEELGQNNKIDENRFEQEIIFYLEKLDVTEEKVRLSNHLEYFMETIDSKEPVGKKLGFITQEIGREINTLGSKANDADLQKIVIRMKDELEKIKEQILNVL</sequence>
<dbReference type="Pfam" id="PF03755">
    <property type="entry name" value="YicC-like_N"/>
    <property type="match status" value="1"/>
</dbReference>
<dbReference type="Pfam" id="PF08340">
    <property type="entry name" value="YicC-like_C"/>
    <property type="match status" value="1"/>
</dbReference>
<evidence type="ECO:0000259" key="7">
    <source>
        <dbReference type="Pfam" id="PF08340"/>
    </source>
</evidence>
<evidence type="ECO:0000256" key="2">
    <source>
        <dbReference type="ARBA" id="ARBA00022722"/>
    </source>
</evidence>
<name>A0ABS5K8Y9_9BACT</name>
<evidence type="ECO:0000256" key="1">
    <source>
        <dbReference type="ARBA" id="ARBA00001968"/>
    </source>
</evidence>
<comment type="cofactor">
    <cofactor evidence="1">
        <name>a divalent metal cation</name>
        <dbReference type="ChEBI" id="CHEBI:60240"/>
    </cofactor>
</comment>
<comment type="caution">
    <text evidence="8">The sequence shown here is derived from an EMBL/GenBank/DDBJ whole genome shotgun (WGS) entry which is preliminary data.</text>
</comment>
<dbReference type="NCBIfam" id="TIGR00255">
    <property type="entry name" value="YicC/YloC family endoribonuclease"/>
    <property type="match status" value="1"/>
</dbReference>
<evidence type="ECO:0000256" key="5">
    <source>
        <dbReference type="ARBA" id="ARBA00035648"/>
    </source>
</evidence>
<dbReference type="PANTHER" id="PTHR30636">
    <property type="entry name" value="UPF0701 PROTEIN YICC"/>
    <property type="match status" value="1"/>
</dbReference>
<dbReference type="InterPro" id="IPR013527">
    <property type="entry name" value="YicC-like_N"/>
</dbReference>
<proteinExistence type="inferred from homology"/>
<dbReference type="InterPro" id="IPR013551">
    <property type="entry name" value="YicC-like_C"/>
</dbReference>
<dbReference type="EMBL" id="JAGUCN010000008">
    <property type="protein sequence ID" value="MBS2211460.1"/>
    <property type="molecule type" value="Genomic_DNA"/>
</dbReference>
<comment type="similarity">
    <text evidence="5">Belongs to the YicC/YloC family.</text>
</comment>